<evidence type="ECO:0000256" key="10">
    <source>
        <dbReference type="SAM" id="Phobius"/>
    </source>
</evidence>
<evidence type="ECO:0000256" key="6">
    <source>
        <dbReference type="ARBA" id="ARBA00023136"/>
    </source>
</evidence>
<evidence type="ECO:0000256" key="7">
    <source>
        <dbReference type="ARBA" id="ARBA00037770"/>
    </source>
</evidence>
<keyword evidence="3" id="KW-0547">Nucleotide-binding</keyword>
<dbReference type="SUPFAM" id="SSF52540">
    <property type="entry name" value="P-loop containing nucleoside triphosphate hydrolases"/>
    <property type="match status" value="1"/>
</dbReference>
<dbReference type="Pfam" id="PF01926">
    <property type="entry name" value="MMR_HSR1"/>
    <property type="match status" value="1"/>
</dbReference>
<dbReference type="Proteomes" id="UP001642464">
    <property type="component" value="Unassembled WGS sequence"/>
</dbReference>
<dbReference type="SUPFAM" id="SSF81340">
    <property type="entry name" value="Clc chloride channel"/>
    <property type="match status" value="2"/>
</dbReference>
<keyword evidence="2 10" id="KW-0812">Transmembrane</keyword>
<feature type="region of interest" description="Disordered" evidence="9">
    <location>
        <begin position="557"/>
        <end position="577"/>
    </location>
</feature>
<dbReference type="PANTHER" id="PTHR45709:SF3">
    <property type="entry name" value="GUANINE NUCLEOTIDE-BINDING PROTEIN-LIKE 1"/>
    <property type="match status" value="1"/>
</dbReference>
<evidence type="ECO:0000256" key="2">
    <source>
        <dbReference type="ARBA" id="ARBA00022692"/>
    </source>
</evidence>
<gene>
    <name evidence="12" type="ORF">SCF082_LOCUS39162</name>
</gene>
<protein>
    <recommendedName>
        <fullName evidence="8">Guanine nucleotide-binding protein-like 1</fullName>
    </recommendedName>
</protein>
<dbReference type="PANTHER" id="PTHR45709">
    <property type="entry name" value="LARGE SUBUNIT GTPASE 1 HOMOLOG-RELATED"/>
    <property type="match status" value="1"/>
</dbReference>
<feature type="domain" description="G" evidence="11">
    <location>
        <begin position="975"/>
        <end position="1027"/>
    </location>
</feature>
<evidence type="ECO:0000256" key="1">
    <source>
        <dbReference type="ARBA" id="ARBA00004141"/>
    </source>
</evidence>
<keyword evidence="5" id="KW-0342">GTP-binding</keyword>
<sequence>MACVLSGGLIGAVAWFWLRGRRVYLVTVEESLKGAKMPPVATLMNAMVQDIVVALGGSFGREAAPREIAAMWGGWVGDAARAGGTGGPGAFGVTKEQRKVGSELPQVVANRVLVACGAGAGLAAVRVYVSLGWSQLSSQLTSALYTIEHVLNWDISPSAVLPAIVTSLIATVHHQKPDDFIPRSEEIMEEEFVGPEEFVNFVHSTDMIPYVLATSHVVKSRMKYDTKSRSKNFMFWMIFLFLLQCCQAAPATCLADGSPPPPQLSDEHWLALFAAAPLAIAVIAFLLGRWSKGEKKEKEEMEIEEEKVTTADAFTQKDEPVVHARLREALKTEQARVNEYKLAARESRRAVDLAMTEILNLRPLVQDAAPMFRRLITAMDDHMDQCPHRQPIVASKKNGICWHFPTCHCAEQITEPNLLQLRICAYCGDHRSPLDFPSPNPSVSQGNCLREEVTTWLADYNVCRWPNWQVCLWALLVGPIAGLGASAFRRFVKFVEGYKPLGRFPVEFHTVKLNDEVWITKDNKDGSIERVFAPCPTIVDQTIEALPAKVRAAEADEEYGEEEEIREEDWDDSAHAEGNYPSLLGNGRALAEIAMQRQRSTPFLAMLLLLKALMTAAAIGSGAAGGTLTPSVALGATLGAVLGDQDSRMSVVAAAAFLSVAMNSPVSLAECFDQTKSKTRSLTTVKVSAAAAPEFNVADPVAHATGKRVATTSGMKTVFAAESSLNIARRIRNASVPLGCAVEDDAAVTEDTFYCTKALEVDERMATIKAHRQRALAPQGGSSLQVTRRADWGMLKGHPLLHLPPALIYHVSRTLRKPLIVVLNKLDAVDPANATSWAEALSAVPGISAIVGYSKENLRKTDFKSLKVGKESLIEVSHQVYDSVAKDAKQTKQAALMLEHSDIEDLAFIESRDFTGARKGYVFGTGPQGTGFYRDRAQLAQPWAQPAAPVATEAEEEAPEEEVSNEVASGSIMLGLIGHPNVGKSSMVNHLMGEKVVSVKATPGHTKILQTLKLNETTFLCDSPGVVFPRLEVPREAQIVGMLVPLAQVREPFSAIRWVMERSLRPMPDLLGLKPVPLRRVREFFDAGLETLQLNLVDAEDENEVVPWSPMLLCAQFAAQRGFVQNGRPDCMKAGTEILERVLQGRIAYCVPPPTDASCPELPEDACDSDWKAFDEDFESEEEEEEIGDRDLLELFGQEARGIGRSSKAAIKRFKRRQKLAEVAGEADPARTLRPFAGRLKEVECATKS</sequence>
<organism evidence="12 13">
    <name type="scientific">Durusdinium trenchii</name>
    <dbReference type="NCBI Taxonomy" id="1381693"/>
    <lineage>
        <taxon>Eukaryota</taxon>
        <taxon>Sar</taxon>
        <taxon>Alveolata</taxon>
        <taxon>Dinophyceae</taxon>
        <taxon>Suessiales</taxon>
        <taxon>Symbiodiniaceae</taxon>
        <taxon>Durusdinium</taxon>
    </lineage>
</organism>
<dbReference type="InterPro" id="IPR043358">
    <property type="entry name" value="GNL1-like"/>
</dbReference>
<dbReference type="InterPro" id="IPR001807">
    <property type="entry name" value="ClC"/>
</dbReference>
<feature type="transmembrane region" description="Helical" evidence="10">
    <location>
        <begin position="270"/>
        <end position="288"/>
    </location>
</feature>
<dbReference type="Gene3D" id="3.40.50.300">
    <property type="entry name" value="P-loop containing nucleotide triphosphate hydrolases"/>
    <property type="match status" value="1"/>
</dbReference>
<comment type="subcellular location">
    <subcellularLocation>
        <location evidence="1">Membrane</location>
        <topology evidence="1">Multi-pass membrane protein</topology>
    </subcellularLocation>
</comment>
<keyword evidence="13" id="KW-1185">Reference proteome</keyword>
<dbReference type="InterPro" id="IPR027417">
    <property type="entry name" value="P-loop_NTPase"/>
</dbReference>
<dbReference type="InterPro" id="IPR014743">
    <property type="entry name" value="Cl-channel_core"/>
</dbReference>
<evidence type="ECO:0000259" key="11">
    <source>
        <dbReference type="Pfam" id="PF01926"/>
    </source>
</evidence>
<feature type="transmembrane region" description="Helical" evidence="10">
    <location>
        <begin position="233"/>
        <end position="250"/>
    </location>
</feature>
<reference evidence="12 13" key="1">
    <citation type="submission" date="2024-02" db="EMBL/GenBank/DDBJ databases">
        <authorList>
            <person name="Chen Y."/>
            <person name="Shah S."/>
            <person name="Dougan E. K."/>
            <person name="Thang M."/>
            <person name="Chan C."/>
        </authorList>
    </citation>
    <scope>NUCLEOTIDE SEQUENCE [LARGE SCALE GENOMIC DNA]</scope>
</reference>
<dbReference type="Pfam" id="PF00654">
    <property type="entry name" value="Voltage_CLC"/>
    <property type="match status" value="2"/>
</dbReference>
<dbReference type="InterPro" id="IPR006073">
    <property type="entry name" value="GTP-bd"/>
</dbReference>
<comment type="caution">
    <text evidence="12">The sequence shown here is derived from an EMBL/GenBank/DDBJ whole genome shotgun (WGS) entry which is preliminary data.</text>
</comment>
<feature type="compositionally biased region" description="Acidic residues" evidence="9">
    <location>
        <begin position="557"/>
        <end position="571"/>
    </location>
</feature>
<dbReference type="EMBL" id="CAXAMM010038951">
    <property type="protein sequence ID" value="CAK9082391.1"/>
    <property type="molecule type" value="Genomic_DNA"/>
</dbReference>
<evidence type="ECO:0000256" key="8">
    <source>
        <dbReference type="ARBA" id="ARBA00039902"/>
    </source>
</evidence>
<name>A0ABP0Q292_9DINO</name>
<proteinExistence type="predicted"/>
<keyword evidence="6 10" id="KW-0472">Membrane</keyword>
<comment type="function">
    <text evidence="7">Possible regulatory or functional link with the histocompatibility cluster.</text>
</comment>
<keyword evidence="4 10" id="KW-1133">Transmembrane helix</keyword>
<evidence type="ECO:0000256" key="5">
    <source>
        <dbReference type="ARBA" id="ARBA00023134"/>
    </source>
</evidence>
<evidence type="ECO:0000256" key="4">
    <source>
        <dbReference type="ARBA" id="ARBA00022989"/>
    </source>
</evidence>
<accession>A0ABP0Q292</accession>
<dbReference type="Gene3D" id="1.10.3080.10">
    <property type="entry name" value="Clc chloride channel"/>
    <property type="match status" value="1"/>
</dbReference>
<evidence type="ECO:0000256" key="9">
    <source>
        <dbReference type="SAM" id="MobiDB-lite"/>
    </source>
</evidence>
<evidence type="ECO:0000313" key="13">
    <source>
        <dbReference type="Proteomes" id="UP001642464"/>
    </source>
</evidence>
<evidence type="ECO:0000313" key="12">
    <source>
        <dbReference type="EMBL" id="CAK9082391.1"/>
    </source>
</evidence>
<evidence type="ECO:0000256" key="3">
    <source>
        <dbReference type="ARBA" id="ARBA00022741"/>
    </source>
</evidence>